<protein>
    <submittedName>
        <fullName evidence="3">Uncharacterized protein</fullName>
    </submittedName>
</protein>
<dbReference type="OrthoDB" id="10255522at2759"/>
<reference evidence="3 4" key="1">
    <citation type="submission" date="2016-07" db="EMBL/GenBank/DDBJ databases">
        <title>Pervasive Adenine N6-methylation of Active Genes in Fungi.</title>
        <authorList>
            <consortium name="DOE Joint Genome Institute"/>
            <person name="Mondo S.J."/>
            <person name="Dannebaum R.O."/>
            <person name="Kuo R.C."/>
            <person name="Labutti K."/>
            <person name="Haridas S."/>
            <person name="Kuo A."/>
            <person name="Salamov A."/>
            <person name="Ahrendt S.R."/>
            <person name="Lipzen A."/>
            <person name="Sullivan W."/>
            <person name="Andreopoulos W.B."/>
            <person name="Clum A."/>
            <person name="Lindquist E."/>
            <person name="Daum C."/>
            <person name="Ramamoorthy G.K."/>
            <person name="Gryganskyi A."/>
            <person name="Culley D."/>
            <person name="Magnuson J.K."/>
            <person name="James T.Y."/>
            <person name="O'Malley M.A."/>
            <person name="Stajich J.E."/>
            <person name="Spatafora J.W."/>
            <person name="Visel A."/>
            <person name="Grigoriev I.V."/>
        </authorList>
    </citation>
    <scope>NUCLEOTIDE SEQUENCE [LARGE SCALE GENOMIC DNA]</scope>
    <source>
        <strain evidence="3 4">PL171</strain>
    </source>
</reference>
<feature type="compositionally biased region" description="Basic and acidic residues" evidence="2">
    <location>
        <begin position="154"/>
        <end position="169"/>
    </location>
</feature>
<evidence type="ECO:0000256" key="1">
    <source>
        <dbReference type="SAM" id="Coils"/>
    </source>
</evidence>
<feature type="compositionally biased region" description="Polar residues" evidence="2">
    <location>
        <begin position="193"/>
        <end position="208"/>
    </location>
</feature>
<feature type="coiled-coil region" evidence="1">
    <location>
        <begin position="8"/>
        <end position="64"/>
    </location>
</feature>
<dbReference type="Proteomes" id="UP000193411">
    <property type="component" value="Unassembled WGS sequence"/>
</dbReference>
<keyword evidence="4" id="KW-1185">Reference proteome</keyword>
<dbReference type="AlphaFoldDB" id="A0A1Y2H4P8"/>
<evidence type="ECO:0000313" key="4">
    <source>
        <dbReference type="Proteomes" id="UP000193411"/>
    </source>
</evidence>
<dbReference type="EMBL" id="MCFL01000164">
    <property type="protein sequence ID" value="ORZ29505.1"/>
    <property type="molecule type" value="Genomic_DNA"/>
</dbReference>
<proteinExistence type="predicted"/>
<feature type="region of interest" description="Disordered" evidence="2">
    <location>
        <begin position="154"/>
        <end position="221"/>
    </location>
</feature>
<keyword evidence="1" id="KW-0175">Coiled coil</keyword>
<gene>
    <name evidence="3" type="ORF">BCR44DRAFT_1505660</name>
</gene>
<comment type="caution">
    <text evidence="3">The sequence shown here is derived from an EMBL/GenBank/DDBJ whole genome shotgun (WGS) entry which is preliminary data.</text>
</comment>
<accession>A0A1Y2H4P8</accession>
<feature type="compositionally biased region" description="Polar residues" evidence="2">
    <location>
        <begin position="170"/>
        <end position="183"/>
    </location>
</feature>
<sequence length="364" mass="40778">MTELQAGQAALLATKAALEQRVMDLETQPQGPTSDQVAALQSSRQALQRQLVQEQERHNKALARELALQDRLAHEMQAHVRSMGDIGVQNQARQTQLERERDEAMAAVETLENRLLESNGRLESVTASESQLKSALDAGKERVEALERLINETRQESDGLKRQLEDSTKQIESQKSSDQTLRQQIDAGKQRLQRSSQTSETALRTQLEQSKKQSESLTKLLDDSKKQSESLTKLLEDSKKQIEALKLSETTLRNQLEQSKKRESNLTAFVDKATLVESALKSSIAELNEKIADQSSEMTQLWSQLSAACADADRARADLAAVRNQLVRKEYVGNVMDWNQCPVCQEWVRDGDLGLANHRAGRGH</sequence>
<dbReference type="STRING" id="765915.A0A1Y2H4P8"/>
<name>A0A1Y2H4P8_9FUNG</name>
<feature type="compositionally biased region" description="Basic and acidic residues" evidence="2">
    <location>
        <begin position="209"/>
        <end position="221"/>
    </location>
</feature>
<evidence type="ECO:0000313" key="3">
    <source>
        <dbReference type="EMBL" id="ORZ29505.1"/>
    </source>
</evidence>
<evidence type="ECO:0000256" key="2">
    <source>
        <dbReference type="SAM" id="MobiDB-lite"/>
    </source>
</evidence>
<organism evidence="3 4">
    <name type="scientific">Catenaria anguillulae PL171</name>
    <dbReference type="NCBI Taxonomy" id="765915"/>
    <lineage>
        <taxon>Eukaryota</taxon>
        <taxon>Fungi</taxon>
        <taxon>Fungi incertae sedis</taxon>
        <taxon>Blastocladiomycota</taxon>
        <taxon>Blastocladiomycetes</taxon>
        <taxon>Blastocladiales</taxon>
        <taxon>Catenariaceae</taxon>
        <taxon>Catenaria</taxon>
    </lineage>
</organism>